<keyword evidence="1" id="KW-0238">DNA-binding</keyword>
<feature type="compositionally biased region" description="Polar residues" evidence="2">
    <location>
        <begin position="12"/>
        <end position="30"/>
    </location>
</feature>
<evidence type="ECO:0000313" key="3">
    <source>
        <dbReference type="EMBL" id="CCI10240.1"/>
    </source>
</evidence>
<dbReference type="GO" id="GO:0016602">
    <property type="term" value="C:CCAAT-binding factor complex"/>
    <property type="evidence" value="ECO:0007669"/>
    <property type="project" value="InterPro"/>
</dbReference>
<feature type="compositionally biased region" description="Polar residues" evidence="2">
    <location>
        <begin position="656"/>
        <end position="671"/>
    </location>
</feature>
<feature type="compositionally biased region" description="Polar residues" evidence="2">
    <location>
        <begin position="375"/>
        <end position="391"/>
    </location>
</feature>
<dbReference type="PANTHER" id="PTHR11064:SF9">
    <property type="entry name" value="NUCLEAR TRANSCRIPTION FACTOR Y SUBUNIT BETA"/>
    <property type="match status" value="1"/>
</dbReference>
<dbReference type="EMBL" id="CAIX01000160">
    <property type="protein sequence ID" value="CCI10240.1"/>
    <property type="molecule type" value="Genomic_DNA"/>
</dbReference>
<dbReference type="Gene3D" id="1.10.20.10">
    <property type="entry name" value="Histone, subunit A"/>
    <property type="match status" value="1"/>
</dbReference>
<keyword evidence="4" id="KW-1185">Reference proteome</keyword>
<comment type="caution">
    <text evidence="3">The sequence shown here is derived from an EMBL/GenBank/DDBJ whole genome shotgun (WGS) entry which is preliminary data.</text>
</comment>
<feature type="compositionally biased region" description="Polar residues" evidence="2">
    <location>
        <begin position="626"/>
        <end position="638"/>
    </location>
</feature>
<dbReference type="GO" id="GO:0046982">
    <property type="term" value="F:protein heterodimerization activity"/>
    <property type="evidence" value="ECO:0007669"/>
    <property type="project" value="InterPro"/>
</dbReference>
<dbReference type="PANTHER" id="PTHR11064">
    <property type="entry name" value="CCAAT-BINDING TRANSCRIPTION FACTOR-RELATED"/>
    <property type="match status" value="1"/>
</dbReference>
<protein>
    <recommendedName>
        <fullName evidence="5">Transcription factor CBF/NF-Y/archaeal histone domain-containing protein</fullName>
    </recommendedName>
</protein>
<proteinExistence type="predicted"/>
<dbReference type="InterPro" id="IPR027113">
    <property type="entry name" value="Transc_fact_NFYB/HAP3"/>
</dbReference>
<accession>A0A024FT25</accession>
<sequence>MDKEKRRENEDTNGTDTRASMLEESSNNDASIQPVLLDAVDRPNTPFNPIKRCNRGSASPSHTHQISFSPSISVHSDGISDAQSNENHISNQDSRVGFSKAATRSPSIDQKRATNIEHGITSTTAQKAQILKNETCQEENDHTKLRSEALHSESKQVRVHQVLDSEASKSWKLLTQFPNSKNEIESLAHVCCQLALARTREDMNEAINRMSIWSKRSSDIALIKLALREFQLLLHTKQKIFSEISSKELNVKWEHAMGRLKYLILQHAGHANIDPKVGKEPLNQSLTYLNEAKRHAFEALKSKLLSDCTNTAAPKSALNLITRDLPIENTQINQQLAKKQNQSLSQQPNAPVLQQKPHHLAIRSDVQEEPKKSKSANTALSTWKPSSNLYPNQHHPDRNIATIGISTPNMEKLYDVDLSSRSCKYAVEAEDRFYFPIKSISKIMRRAFDLTGARNDTQEHNPPSRKKLKTCTETSSINFDADAVTLMQECVTEFILYLTSEAAGHAAMNKLRVNINGADVIDGMKNLGFTSYANVLSVLNEKLKQHQDDVSRKKLERKIQLKREKDILQAQQIPQQNGLSAPPHPPIRPGYMATNPISLSSIYKNQQNLIKNFHGQYQSIPTIYANTNGHSLHQNTPIDRNDESSKEQPRVMPTGIQKNFVQSSSTNDTSR</sequence>
<feature type="compositionally biased region" description="Polar residues" evidence="2">
    <location>
        <begin position="570"/>
        <end position="579"/>
    </location>
</feature>
<organism evidence="3 4">
    <name type="scientific">Albugo candida</name>
    <dbReference type="NCBI Taxonomy" id="65357"/>
    <lineage>
        <taxon>Eukaryota</taxon>
        <taxon>Sar</taxon>
        <taxon>Stramenopiles</taxon>
        <taxon>Oomycota</taxon>
        <taxon>Peronosporomycetes</taxon>
        <taxon>Albuginales</taxon>
        <taxon>Albuginaceae</taxon>
        <taxon>Albugo</taxon>
    </lineage>
</organism>
<gene>
    <name evidence="3" type="ORF">BN9_082590</name>
</gene>
<feature type="region of interest" description="Disordered" evidence="2">
    <location>
        <begin position="72"/>
        <end position="107"/>
    </location>
</feature>
<dbReference type="Proteomes" id="UP000053237">
    <property type="component" value="Unassembled WGS sequence"/>
</dbReference>
<dbReference type="InParanoid" id="A0A024FT25"/>
<dbReference type="STRING" id="65357.A0A024FT25"/>
<evidence type="ECO:0000256" key="1">
    <source>
        <dbReference type="ARBA" id="ARBA00023125"/>
    </source>
</evidence>
<feature type="region of interest" description="Disordered" evidence="2">
    <location>
        <begin position="1"/>
        <end position="30"/>
    </location>
</feature>
<evidence type="ECO:0000256" key="2">
    <source>
        <dbReference type="SAM" id="MobiDB-lite"/>
    </source>
</evidence>
<dbReference type="SUPFAM" id="SSF47113">
    <property type="entry name" value="Histone-fold"/>
    <property type="match status" value="1"/>
</dbReference>
<feature type="region of interest" description="Disordered" evidence="2">
    <location>
        <begin position="336"/>
        <end position="355"/>
    </location>
</feature>
<feature type="compositionally biased region" description="Polar residues" evidence="2">
    <location>
        <begin position="81"/>
        <end position="94"/>
    </location>
</feature>
<feature type="region of interest" description="Disordered" evidence="2">
    <location>
        <begin position="570"/>
        <end position="589"/>
    </location>
</feature>
<dbReference type="GO" id="GO:0001228">
    <property type="term" value="F:DNA-binding transcription activator activity, RNA polymerase II-specific"/>
    <property type="evidence" value="ECO:0007669"/>
    <property type="project" value="InterPro"/>
</dbReference>
<dbReference type="GO" id="GO:0000978">
    <property type="term" value="F:RNA polymerase II cis-regulatory region sequence-specific DNA binding"/>
    <property type="evidence" value="ECO:0007669"/>
    <property type="project" value="TreeGrafter"/>
</dbReference>
<name>A0A024FT25_9STRA</name>
<dbReference type="AlphaFoldDB" id="A0A024FT25"/>
<evidence type="ECO:0000313" key="4">
    <source>
        <dbReference type="Proteomes" id="UP000053237"/>
    </source>
</evidence>
<dbReference type="InterPro" id="IPR009072">
    <property type="entry name" value="Histone-fold"/>
</dbReference>
<feature type="compositionally biased region" description="Polar residues" evidence="2">
    <location>
        <begin position="336"/>
        <end position="349"/>
    </location>
</feature>
<feature type="region of interest" description="Disordered" evidence="2">
    <location>
        <begin position="626"/>
        <end position="671"/>
    </location>
</feature>
<reference evidence="3 4" key="1">
    <citation type="submission" date="2012-05" db="EMBL/GenBank/DDBJ databases">
        <title>Recombination and specialization in a pathogen metapopulation.</title>
        <authorList>
            <person name="Gardiner A."/>
            <person name="Kemen E."/>
            <person name="Schultz-Larsen T."/>
            <person name="MacLean D."/>
            <person name="Van Oosterhout C."/>
            <person name="Jones J.D.G."/>
        </authorList>
    </citation>
    <scope>NUCLEOTIDE SEQUENCE [LARGE SCALE GENOMIC DNA]</scope>
    <source>
        <strain evidence="3 4">Ac Nc2</strain>
    </source>
</reference>
<feature type="compositionally biased region" description="Basic and acidic residues" evidence="2">
    <location>
        <begin position="639"/>
        <end position="649"/>
    </location>
</feature>
<feature type="region of interest" description="Disordered" evidence="2">
    <location>
        <begin position="364"/>
        <end position="395"/>
    </location>
</feature>
<evidence type="ECO:0008006" key="5">
    <source>
        <dbReference type="Google" id="ProtNLM"/>
    </source>
</evidence>
<dbReference type="OrthoDB" id="386949at2759"/>
<feature type="compositionally biased region" description="Basic and acidic residues" evidence="2">
    <location>
        <begin position="1"/>
        <end position="10"/>
    </location>
</feature>